<dbReference type="AlphaFoldDB" id="A0AAJ0A1V8"/>
<organism evidence="1 2">
    <name type="scientific">Colletotrichum phormii</name>
    <dbReference type="NCBI Taxonomy" id="359342"/>
    <lineage>
        <taxon>Eukaryota</taxon>
        <taxon>Fungi</taxon>
        <taxon>Dikarya</taxon>
        <taxon>Ascomycota</taxon>
        <taxon>Pezizomycotina</taxon>
        <taxon>Sordariomycetes</taxon>
        <taxon>Hypocreomycetidae</taxon>
        <taxon>Glomerellales</taxon>
        <taxon>Glomerellaceae</taxon>
        <taxon>Colletotrichum</taxon>
        <taxon>Colletotrichum acutatum species complex</taxon>
    </lineage>
</organism>
<accession>A0AAJ0A1V8</accession>
<dbReference type="EMBL" id="JAHMHQ010000002">
    <property type="protein sequence ID" value="KAK1654554.1"/>
    <property type="molecule type" value="Genomic_DNA"/>
</dbReference>
<proteinExistence type="predicted"/>
<comment type="caution">
    <text evidence="1">The sequence shown here is derived from an EMBL/GenBank/DDBJ whole genome shotgun (WGS) entry which is preliminary data.</text>
</comment>
<dbReference type="Proteomes" id="UP001243989">
    <property type="component" value="Unassembled WGS sequence"/>
</dbReference>
<gene>
    <name evidence="1" type="ORF">BDP81DRAFT_416016</name>
</gene>
<dbReference type="GeneID" id="85474356"/>
<keyword evidence="2" id="KW-1185">Reference proteome</keyword>
<reference evidence="1" key="1">
    <citation type="submission" date="2021-06" db="EMBL/GenBank/DDBJ databases">
        <title>Comparative genomics, transcriptomics and evolutionary studies reveal genomic signatures of adaptation to plant cell wall in hemibiotrophic fungi.</title>
        <authorList>
            <consortium name="DOE Joint Genome Institute"/>
            <person name="Baroncelli R."/>
            <person name="Diaz J.F."/>
            <person name="Benocci T."/>
            <person name="Peng M."/>
            <person name="Battaglia E."/>
            <person name="Haridas S."/>
            <person name="Andreopoulos W."/>
            <person name="Labutti K."/>
            <person name="Pangilinan J."/>
            <person name="Floch G.L."/>
            <person name="Makela M.R."/>
            <person name="Henrissat B."/>
            <person name="Grigoriev I.V."/>
            <person name="Crouch J.A."/>
            <person name="De Vries R.P."/>
            <person name="Sukno S.A."/>
            <person name="Thon M.R."/>
        </authorList>
    </citation>
    <scope>NUCLEOTIDE SEQUENCE</scope>
    <source>
        <strain evidence="1">CBS 102054</strain>
    </source>
</reference>
<evidence type="ECO:0000313" key="1">
    <source>
        <dbReference type="EMBL" id="KAK1654554.1"/>
    </source>
</evidence>
<evidence type="ECO:0000313" key="2">
    <source>
        <dbReference type="Proteomes" id="UP001243989"/>
    </source>
</evidence>
<dbReference type="RefSeq" id="XP_060450598.1">
    <property type="nucleotide sequence ID" value="XM_060589494.1"/>
</dbReference>
<protein>
    <submittedName>
        <fullName evidence="1">Uncharacterized protein</fullName>
    </submittedName>
</protein>
<name>A0AAJ0A1V8_9PEZI</name>
<sequence>MFCCPCCDVVSWKCASRSAGSSNYAVLVKAPLSPRMSLTTRTPSSVKGMRWVLALGSRCLSRWSEKHRDRTKSS</sequence>